<feature type="domain" description="Transcriptional regulator LmrA/YxaF-like C-terminal" evidence="3">
    <location>
        <begin position="91"/>
        <end position="190"/>
    </location>
</feature>
<keyword evidence="2" id="KW-0804">Transcription</keyword>
<dbReference type="RefSeq" id="WP_344779752.1">
    <property type="nucleotide sequence ID" value="NZ_BAAAZW010000001.1"/>
</dbReference>
<dbReference type="InterPro" id="IPR054156">
    <property type="entry name" value="YxaF_TetR_C"/>
</dbReference>
<evidence type="ECO:0000256" key="2">
    <source>
        <dbReference type="ARBA" id="ARBA00023163"/>
    </source>
</evidence>
<name>A0ABP7NJM5_9ACTN</name>
<evidence type="ECO:0000313" key="4">
    <source>
        <dbReference type="EMBL" id="GAA3948622.1"/>
    </source>
</evidence>
<keyword evidence="1" id="KW-0805">Transcription regulation</keyword>
<dbReference type="SUPFAM" id="SSF48498">
    <property type="entry name" value="Tetracyclin repressor-like, C-terminal domain"/>
    <property type="match status" value="1"/>
</dbReference>
<dbReference type="Gene3D" id="1.10.357.10">
    <property type="entry name" value="Tetracycline Repressor, domain 2"/>
    <property type="match status" value="1"/>
</dbReference>
<dbReference type="Pfam" id="PF21993">
    <property type="entry name" value="TetR_C_13_2"/>
    <property type="match status" value="1"/>
</dbReference>
<gene>
    <name evidence="4" type="ORF">GCM10022231_02370</name>
</gene>
<dbReference type="InterPro" id="IPR009057">
    <property type="entry name" value="Homeodomain-like_sf"/>
</dbReference>
<comment type="caution">
    <text evidence="4">The sequence shown here is derived from an EMBL/GenBank/DDBJ whole genome shotgun (WGS) entry which is preliminary data.</text>
</comment>
<dbReference type="PANTHER" id="PTHR47506">
    <property type="entry name" value="TRANSCRIPTIONAL REGULATORY PROTEIN"/>
    <property type="match status" value="1"/>
</dbReference>
<dbReference type="Proteomes" id="UP001418444">
    <property type="component" value="Unassembled WGS sequence"/>
</dbReference>
<protein>
    <submittedName>
        <fullName evidence="4">TetR/AcrR family transcriptional regulator</fullName>
    </submittedName>
</protein>
<sequence length="201" mass="20973">MEIRSEAAVGGTETTGTGVRDRLVLSAITLLRSRGADGFGMTELLGDSKVARRSMYQHFPSGKAELLEVAATQAGRHIGGQLDVLLAESPPIEALAAWVESWKRALIDSDYRLGCPLAAAAQAAQEYPAAGAAAARAFADFTDRIAAALAASGVPDSEARSTARVLVSGIEGGIITSRSLRTVAPLDDLVAHARRHLSPPD</sequence>
<accession>A0ABP7NJM5</accession>
<dbReference type="InterPro" id="IPR036271">
    <property type="entry name" value="Tet_transcr_reg_TetR-rel_C_sf"/>
</dbReference>
<organism evidence="4 5">
    <name type="scientific">Gordonia caeni</name>
    <dbReference type="NCBI Taxonomy" id="1007097"/>
    <lineage>
        <taxon>Bacteria</taxon>
        <taxon>Bacillati</taxon>
        <taxon>Actinomycetota</taxon>
        <taxon>Actinomycetes</taxon>
        <taxon>Mycobacteriales</taxon>
        <taxon>Gordoniaceae</taxon>
        <taxon>Gordonia</taxon>
    </lineage>
</organism>
<dbReference type="EMBL" id="BAAAZW010000001">
    <property type="protein sequence ID" value="GAA3948622.1"/>
    <property type="molecule type" value="Genomic_DNA"/>
</dbReference>
<reference evidence="5" key="1">
    <citation type="journal article" date="2019" name="Int. J. Syst. Evol. Microbiol.">
        <title>The Global Catalogue of Microorganisms (GCM) 10K type strain sequencing project: providing services to taxonomists for standard genome sequencing and annotation.</title>
        <authorList>
            <consortium name="The Broad Institute Genomics Platform"/>
            <consortium name="The Broad Institute Genome Sequencing Center for Infectious Disease"/>
            <person name="Wu L."/>
            <person name="Ma J."/>
        </authorList>
    </citation>
    <scope>NUCLEOTIDE SEQUENCE [LARGE SCALE GENOMIC DNA]</scope>
    <source>
        <strain evidence="5">JCM 16923</strain>
    </source>
</reference>
<proteinExistence type="predicted"/>
<keyword evidence="5" id="KW-1185">Reference proteome</keyword>
<dbReference type="PANTHER" id="PTHR47506:SF3">
    <property type="entry name" value="HTH-TYPE TRANSCRIPTIONAL REGULATOR LMRA"/>
    <property type="match status" value="1"/>
</dbReference>
<evidence type="ECO:0000313" key="5">
    <source>
        <dbReference type="Proteomes" id="UP001418444"/>
    </source>
</evidence>
<evidence type="ECO:0000256" key="1">
    <source>
        <dbReference type="ARBA" id="ARBA00023015"/>
    </source>
</evidence>
<evidence type="ECO:0000259" key="3">
    <source>
        <dbReference type="Pfam" id="PF21993"/>
    </source>
</evidence>
<dbReference type="SUPFAM" id="SSF46689">
    <property type="entry name" value="Homeodomain-like"/>
    <property type="match status" value="1"/>
</dbReference>